<keyword evidence="2" id="KW-1185">Reference proteome</keyword>
<reference evidence="1 2" key="1">
    <citation type="journal article" date="2014" name="PLoS Genet.">
        <title>The Genome of Spironucleus salmonicida Highlights a Fish Pathogen Adapted to Fluctuating Environments.</title>
        <authorList>
            <person name="Xu F."/>
            <person name="Jerlstrom-Hultqvist J."/>
            <person name="Einarsson E."/>
            <person name="Astvaldsson A."/>
            <person name="Svard S.G."/>
            <person name="Andersson J.O."/>
        </authorList>
    </citation>
    <scope>NUCLEOTIDE SEQUENCE [LARGE SCALE GENOMIC DNA]</scope>
    <source>
        <strain evidence="1 2">ATCC 50377</strain>
    </source>
</reference>
<organism evidence="1 2">
    <name type="scientific">Spironucleus salmonicida</name>
    <dbReference type="NCBI Taxonomy" id="348837"/>
    <lineage>
        <taxon>Eukaryota</taxon>
        <taxon>Metamonada</taxon>
        <taxon>Diplomonadida</taxon>
        <taxon>Hexamitidae</taxon>
        <taxon>Hexamitinae</taxon>
        <taxon>Spironucleus</taxon>
    </lineage>
</organism>
<dbReference type="Proteomes" id="UP000018208">
    <property type="component" value="Unassembled WGS sequence"/>
</dbReference>
<dbReference type="RefSeq" id="XP_067768334.1">
    <property type="nucleotide sequence ID" value="XM_067904852.1"/>
</dbReference>
<accession>A0A9P8M027</accession>
<proteinExistence type="predicted"/>
<dbReference type="AlphaFoldDB" id="A0A9P8M027"/>
<comment type="caution">
    <text evidence="1">The sequence shown here is derived from an EMBL/GenBank/DDBJ whole genome shotgun (WGS) entry which is preliminary data.</text>
</comment>
<dbReference type="KEGG" id="ssao:94294938"/>
<gene>
    <name evidence="1" type="ORF">SS50377_20915</name>
</gene>
<evidence type="ECO:0000313" key="1">
    <source>
        <dbReference type="EMBL" id="KAH0577561.1"/>
    </source>
</evidence>
<dbReference type="GeneID" id="94294938"/>
<dbReference type="EMBL" id="AUWU02000001">
    <property type="protein sequence ID" value="KAH0577561.1"/>
    <property type="molecule type" value="Genomic_DNA"/>
</dbReference>
<sequence>MRPSFFYKENGVQIRTLLLQEPRHKKQECLESALQCKPVNLSQIISAVPEFKNKPYRVQILQKIQINNSLSLCSKPQQQNKKVQNLVRDKIRKRFGIKGDIDIEFNTFAE</sequence>
<name>A0A9P8M027_9EUKA</name>
<evidence type="ECO:0000313" key="2">
    <source>
        <dbReference type="Proteomes" id="UP000018208"/>
    </source>
</evidence>
<protein>
    <submittedName>
        <fullName evidence="1">Uncharacterized protein</fullName>
    </submittedName>
</protein>